<protein>
    <submittedName>
        <fullName evidence="3">Gfo/Idh/MocA family oxidoreductase</fullName>
    </submittedName>
</protein>
<feature type="domain" description="Gfo/Idh/MocA-like oxidoreductase C-terminal" evidence="2">
    <location>
        <begin position="137"/>
        <end position="360"/>
    </location>
</feature>
<evidence type="ECO:0000313" key="3">
    <source>
        <dbReference type="EMBL" id="QXT38647.1"/>
    </source>
</evidence>
<reference evidence="3 4" key="1">
    <citation type="submission" date="2021-07" db="EMBL/GenBank/DDBJ databases">
        <title>A novel Jannaschia species isolated from marine dinoflagellate Ceratoperidinium margalefii.</title>
        <authorList>
            <person name="Jiang Y."/>
            <person name="Li Z."/>
        </authorList>
    </citation>
    <scope>NUCLEOTIDE SEQUENCE [LARGE SCALE GENOMIC DNA]</scope>
    <source>
        <strain evidence="3 4">J12C1-MA-4</strain>
    </source>
</reference>
<accession>A0A8F6YBY2</accession>
<evidence type="ECO:0000313" key="4">
    <source>
        <dbReference type="Proteomes" id="UP000825009"/>
    </source>
</evidence>
<dbReference type="EMBL" id="CP079194">
    <property type="protein sequence ID" value="QXT38647.1"/>
    <property type="molecule type" value="Genomic_DNA"/>
</dbReference>
<dbReference type="InterPro" id="IPR050424">
    <property type="entry name" value="Gfo-Idh-MocA_inositol_DH"/>
</dbReference>
<dbReference type="Pfam" id="PF02894">
    <property type="entry name" value="GFO_IDH_MocA_C"/>
    <property type="match status" value="1"/>
</dbReference>
<dbReference type="PANTHER" id="PTHR43593:SF1">
    <property type="entry name" value="INOSITOL 2-DEHYDROGENASE"/>
    <property type="match status" value="1"/>
</dbReference>
<dbReference type="GO" id="GO:0000166">
    <property type="term" value="F:nucleotide binding"/>
    <property type="evidence" value="ECO:0007669"/>
    <property type="project" value="InterPro"/>
</dbReference>
<dbReference type="InterPro" id="IPR000683">
    <property type="entry name" value="Gfo/Idh/MocA-like_OxRdtase_N"/>
</dbReference>
<keyword evidence="4" id="KW-1185">Reference proteome</keyword>
<dbReference type="RefSeq" id="WP_219000843.1">
    <property type="nucleotide sequence ID" value="NZ_CP079194.1"/>
</dbReference>
<feature type="domain" description="Gfo/Idh/MocA-like oxidoreductase N-terminal" evidence="1">
    <location>
        <begin position="3"/>
        <end position="112"/>
    </location>
</feature>
<dbReference type="PANTHER" id="PTHR43593">
    <property type="match status" value="1"/>
</dbReference>
<evidence type="ECO:0000259" key="2">
    <source>
        <dbReference type="Pfam" id="PF02894"/>
    </source>
</evidence>
<dbReference type="KEGG" id="gce:KYE46_11960"/>
<dbReference type="Pfam" id="PF01408">
    <property type="entry name" value="GFO_IDH_MocA"/>
    <property type="match status" value="1"/>
</dbReference>
<evidence type="ECO:0000259" key="1">
    <source>
        <dbReference type="Pfam" id="PF01408"/>
    </source>
</evidence>
<gene>
    <name evidence="3" type="ORF">KYE46_11960</name>
</gene>
<sequence length="361" mass="39360">MTKYGLIGAGMMGQEHIRNIRLQEGASVAAFFEPNDMMAERSQAQAPDAVRCDSLDALLARDDLDALVIASPNHCHVGQLKQITAQVTLPILCEKPLYTAPEDAEAVAALESYKAPIWVAMEYRYMPPIAKFREMAGGVTGGIKMLTIREHRFPFLEKVGDWNRFNRNSGGTLVEKCCHFFDLMRLILDDEPIRVMASAGQSVNHLDEVYDGETSDIWDNGYAILDFAGGARAMLELCMFAEGSAYQEEISAVGPAGKIEAKVPGPTRFWNTDLGPAPVPKVVVSPRMPATGQVVHETPVDANLLTAGDHHGSTYYQHVQFLDVVRNGAKPQVTLADGAAAVRMGMAAQESARTGRAIDLR</sequence>
<dbReference type="InterPro" id="IPR004104">
    <property type="entry name" value="Gfo/Idh/MocA-like_OxRdtase_C"/>
</dbReference>
<name>A0A8F6YBY2_9RHOB</name>
<dbReference type="AlphaFoldDB" id="A0A8F6YBY2"/>
<organism evidence="3 4">
    <name type="scientific">Gymnodinialimonas ceratoperidinii</name>
    <dbReference type="NCBI Taxonomy" id="2856823"/>
    <lineage>
        <taxon>Bacteria</taxon>
        <taxon>Pseudomonadati</taxon>
        <taxon>Pseudomonadota</taxon>
        <taxon>Alphaproteobacteria</taxon>
        <taxon>Rhodobacterales</taxon>
        <taxon>Paracoccaceae</taxon>
        <taxon>Gymnodinialimonas</taxon>
    </lineage>
</organism>
<dbReference type="Proteomes" id="UP000825009">
    <property type="component" value="Chromosome"/>
</dbReference>
<proteinExistence type="predicted"/>